<dbReference type="Proteomes" id="UP001580928">
    <property type="component" value="Unassembled WGS sequence"/>
</dbReference>
<evidence type="ECO:0000313" key="2">
    <source>
        <dbReference type="Proteomes" id="UP001580928"/>
    </source>
</evidence>
<dbReference type="EMBL" id="JBBVGT010000002">
    <property type="protein sequence ID" value="MFB5944927.1"/>
    <property type="molecule type" value="Genomic_DNA"/>
</dbReference>
<sequence length="573" mass="62886">MRDFRNQNEEKRRADRTLQIRLFVLLFFALFSLPSFAQNYLSTLISIDAKEERLDSLLAQISRIGGFYFSYSSDALPKDSLVSMSVRQEPVEKILNMLLKGDYEYKETPNYVILRLAPNRLQLVSEDNHEYGKIHTITGHVIDDVTGERIAHASVYEKRLLLSTLTDKNGYFSLKVKNPVTSLSITVSKEYYRDTTVVLLAPVLVGKSDQNYGYHAGSDLNAAERTGVGRFLVSSKQKLQSLNLGGFFANSPVQTSLTPGLSTHGSLSGQVVPKVSINMIGGYTFGVEGVELGGAFNINKSDVRVVQAAGIFNLVGGGMRGVQLAGISNTVMDSVIGLQASGLYNHNLKNVKGVLMSGGINLVHGNVDGVQIAGLANITHGEVQGSQFGAFNYAKKISGLQVGLVNIADTSSGVSIGLLNFIKGGYHRLSVSNNEFTHVNVEYQSGVAGFYTVLKVGMSVVPNQKMFLLGGGFGRDFLFNDHFSLGSQLTSQNAYLGNWNELSNLYRAKLVANFRLSKNLEIYAGPALNVFVDDRSEEVARYKNYFPFQNYDGKRFNAKTNAWIGWDIGVTLF</sequence>
<comment type="caution">
    <text evidence="1">The sequence shown here is derived from an EMBL/GenBank/DDBJ whole genome shotgun (WGS) entry which is preliminary data.</text>
</comment>
<evidence type="ECO:0000313" key="1">
    <source>
        <dbReference type="EMBL" id="MFB5944927.1"/>
    </source>
</evidence>
<dbReference type="NCBIfam" id="NF047436">
    <property type="entry name" value="LA_2272_repeat"/>
    <property type="match status" value="1"/>
</dbReference>
<proteinExistence type="predicted"/>
<dbReference type="Gene3D" id="2.60.40.1120">
    <property type="entry name" value="Carboxypeptidase-like, regulatory domain"/>
    <property type="match status" value="1"/>
</dbReference>
<dbReference type="InterPro" id="IPR008969">
    <property type="entry name" value="CarboxyPept-like_regulatory"/>
</dbReference>
<name>A0ABV5CBJ9_9SPHI</name>
<dbReference type="SUPFAM" id="SSF49464">
    <property type="entry name" value="Carboxypeptidase regulatory domain-like"/>
    <property type="match status" value="1"/>
</dbReference>
<reference evidence="1 2" key="1">
    <citation type="submission" date="2024-04" db="EMBL/GenBank/DDBJ databases">
        <title>Albibacterium profundi sp. nov., isolated from sediment of the Challenger Deep of Mariana Trench.</title>
        <authorList>
            <person name="Wang Y."/>
        </authorList>
    </citation>
    <scope>NUCLEOTIDE SEQUENCE [LARGE SCALE GENOMIC DNA]</scope>
    <source>
        <strain evidence="1 2">RHL897</strain>
    </source>
</reference>
<keyword evidence="2" id="KW-1185">Reference proteome</keyword>
<gene>
    <name evidence="1" type="ORF">WKR92_03695</name>
</gene>
<dbReference type="RefSeq" id="WP_375556486.1">
    <property type="nucleotide sequence ID" value="NZ_JBBVGT010000002.1"/>
</dbReference>
<dbReference type="InterPro" id="IPR058093">
    <property type="entry name" value="LA_2272-like"/>
</dbReference>
<protein>
    <submittedName>
        <fullName evidence="1">STN and carboxypeptidase regulatory-like domain-containing protein</fullName>
    </submittedName>
</protein>
<accession>A0ABV5CBJ9</accession>
<organism evidence="1 2">
    <name type="scientific">Albibacterium profundi</name>
    <dbReference type="NCBI Taxonomy" id="3134906"/>
    <lineage>
        <taxon>Bacteria</taxon>
        <taxon>Pseudomonadati</taxon>
        <taxon>Bacteroidota</taxon>
        <taxon>Sphingobacteriia</taxon>
        <taxon>Sphingobacteriales</taxon>
        <taxon>Sphingobacteriaceae</taxon>
        <taxon>Albibacterium</taxon>
    </lineage>
</organism>